<name>A0A6L9XYU8_9MICO</name>
<dbReference type="Gene3D" id="1.10.10.1320">
    <property type="entry name" value="Anti-sigma factor, zinc-finger domain"/>
    <property type="match status" value="1"/>
</dbReference>
<reference evidence="5 6" key="1">
    <citation type="journal article" date="2014" name="J. Microbiol.">
        <title>Diaminobutyricibacter tongyongensis gen. nov., sp. nov. and Homoserinibacter gongjuensis gen. nov., sp. nov. belong to the family Microbacteriaceae.</title>
        <authorList>
            <person name="Kim S.J."/>
            <person name="Ahn J.H."/>
            <person name="Weon H.Y."/>
            <person name="Hamada M."/>
            <person name="Suzuki K."/>
            <person name="Kwon S.W."/>
        </authorList>
    </citation>
    <scope>NUCLEOTIDE SEQUENCE [LARGE SCALE GENOMIC DNA]</scope>
    <source>
        <strain evidence="5 6">NBRC 108724</strain>
    </source>
</reference>
<organism evidence="5 6">
    <name type="scientific">Leifsonia tongyongensis</name>
    <dbReference type="NCBI Taxonomy" id="1268043"/>
    <lineage>
        <taxon>Bacteria</taxon>
        <taxon>Bacillati</taxon>
        <taxon>Actinomycetota</taxon>
        <taxon>Actinomycetes</taxon>
        <taxon>Micrococcales</taxon>
        <taxon>Microbacteriaceae</taxon>
        <taxon>Leifsonia</taxon>
    </lineage>
</organism>
<keyword evidence="6" id="KW-1185">Reference proteome</keyword>
<keyword evidence="3" id="KW-0812">Transmembrane</keyword>
<evidence type="ECO:0000313" key="6">
    <source>
        <dbReference type="Proteomes" id="UP000474967"/>
    </source>
</evidence>
<dbReference type="InterPro" id="IPR041916">
    <property type="entry name" value="Anti_sigma_zinc_sf"/>
</dbReference>
<dbReference type="InterPro" id="IPR027383">
    <property type="entry name" value="Znf_put"/>
</dbReference>
<dbReference type="EMBL" id="JAAGWY010000002">
    <property type="protein sequence ID" value="NEN06590.1"/>
    <property type="molecule type" value="Genomic_DNA"/>
</dbReference>
<accession>A0A6L9XYU8</accession>
<dbReference type="Pfam" id="PF13490">
    <property type="entry name" value="zf-HC2"/>
    <property type="match status" value="1"/>
</dbReference>
<dbReference type="RefSeq" id="WP_163289992.1">
    <property type="nucleotide sequence ID" value="NZ_JAAGWY010000002.1"/>
</dbReference>
<evidence type="ECO:0000313" key="5">
    <source>
        <dbReference type="EMBL" id="NEN06590.1"/>
    </source>
</evidence>
<gene>
    <name evidence="5" type="ORF">G3T36_12000</name>
</gene>
<keyword evidence="3" id="KW-0472">Membrane</keyword>
<feature type="transmembrane region" description="Helical" evidence="3">
    <location>
        <begin position="106"/>
        <end position="127"/>
    </location>
</feature>
<keyword evidence="3" id="KW-1133">Transmembrane helix</keyword>
<keyword evidence="1" id="KW-0805">Transcription regulation</keyword>
<keyword evidence="2" id="KW-0804">Transcription</keyword>
<dbReference type="AlphaFoldDB" id="A0A6L9XYU8"/>
<evidence type="ECO:0000256" key="1">
    <source>
        <dbReference type="ARBA" id="ARBA00023015"/>
    </source>
</evidence>
<evidence type="ECO:0000256" key="3">
    <source>
        <dbReference type="SAM" id="Phobius"/>
    </source>
</evidence>
<comment type="caution">
    <text evidence="5">The sequence shown here is derived from an EMBL/GenBank/DDBJ whole genome shotgun (WGS) entry which is preliminary data.</text>
</comment>
<proteinExistence type="predicted"/>
<feature type="domain" description="Putative zinc-finger" evidence="4">
    <location>
        <begin position="12"/>
        <end position="38"/>
    </location>
</feature>
<dbReference type="Proteomes" id="UP000474967">
    <property type="component" value="Unassembled WGS sequence"/>
</dbReference>
<evidence type="ECO:0000256" key="2">
    <source>
        <dbReference type="ARBA" id="ARBA00023163"/>
    </source>
</evidence>
<sequence>MTSHDEFSTWDGAYLLGALSPADRRAFEAHLATCSACAASVSELAGLPGLLARVPAEQALALVPSAAAEPGAAAEADDTSPRLGTAPDALPKLLSAARRHRARVRWWTAGSMLAAAAVLAFVAALVLPGVVTPSAPLAQGTHVTLSQVEPNPLSADVRLISEPWGTRIEANCRYDEWEGSTKSGPWTYTMVVTDRKGASMQVSSWTASAGTTVSPTATTSVPVADIASIDIRAASGQVLLKTTFE</sequence>
<protein>
    <recommendedName>
        <fullName evidence="4">Putative zinc-finger domain-containing protein</fullName>
    </recommendedName>
</protein>
<evidence type="ECO:0000259" key="4">
    <source>
        <dbReference type="Pfam" id="PF13490"/>
    </source>
</evidence>